<keyword evidence="1 5" id="KW-0808">Transferase</keyword>
<dbReference type="Gene3D" id="3.40.630.30">
    <property type="match status" value="1"/>
</dbReference>
<dbReference type="InterPro" id="IPR016181">
    <property type="entry name" value="Acyl_CoA_acyltransferase"/>
</dbReference>
<dbReference type="InterPro" id="IPR000182">
    <property type="entry name" value="GNAT_dom"/>
</dbReference>
<dbReference type="AlphaFoldDB" id="A0A1L3SPD7"/>
<proteinExistence type="inferred from homology"/>
<evidence type="ECO:0000256" key="2">
    <source>
        <dbReference type="ARBA" id="ARBA00023315"/>
    </source>
</evidence>
<protein>
    <submittedName>
        <fullName evidence="5">GNAT family N-acetyltransferase</fullName>
    </submittedName>
</protein>
<keyword evidence="2" id="KW-0012">Acyltransferase</keyword>
<dbReference type="RefSeq" id="WP_072602635.1">
    <property type="nucleotide sequence ID" value="NZ_CP018171.1"/>
</dbReference>
<organism evidence="5 6">
    <name type="scientific">Aquibium oceanicum</name>
    <dbReference type="NCBI Taxonomy" id="1670800"/>
    <lineage>
        <taxon>Bacteria</taxon>
        <taxon>Pseudomonadati</taxon>
        <taxon>Pseudomonadota</taxon>
        <taxon>Alphaproteobacteria</taxon>
        <taxon>Hyphomicrobiales</taxon>
        <taxon>Phyllobacteriaceae</taxon>
        <taxon>Aquibium</taxon>
    </lineage>
</organism>
<evidence type="ECO:0000313" key="6">
    <source>
        <dbReference type="Proteomes" id="UP000182840"/>
    </source>
</evidence>
<keyword evidence="6" id="KW-1185">Reference proteome</keyword>
<dbReference type="EMBL" id="CP018171">
    <property type="protein sequence ID" value="APH71221.1"/>
    <property type="molecule type" value="Genomic_DNA"/>
</dbReference>
<dbReference type="Pfam" id="PF13302">
    <property type="entry name" value="Acetyltransf_3"/>
    <property type="match status" value="1"/>
</dbReference>
<evidence type="ECO:0000313" key="5">
    <source>
        <dbReference type="EMBL" id="APH71221.1"/>
    </source>
</evidence>
<dbReference type="KEGG" id="meso:BSQ44_07420"/>
<dbReference type="Proteomes" id="UP000182840">
    <property type="component" value="Chromosome"/>
</dbReference>
<sequence length="203" mass="23345">MLSLPHFGRELPRVTGERVVLRFPQNSDFAEWAELRRRSRGFLERWEPKWGSDELERSAWRMRVRRYREEFSRGNGVPFLIVLKQTGEIVGGISVGNIRRGVAQSGQIGYWMGEPFAGRGLMAEAVRLVVGHCFGPLRLHRIEAACIPGNERSVRVLEKAGFTREGLLRSYLKINGLWQDHYLYSLIAGEYHVQEYRDQAVGS</sequence>
<dbReference type="InterPro" id="IPR051531">
    <property type="entry name" value="N-acetyltransferase"/>
</dbReference>
<dbReference type="GO" id="GO:0005737">
    <property type="term" value="C:cytoplasm"/>
    <property type="evidence" value="ECO:0007669"/>
    <property type="project" value="TreeGrafter"/>
</dbReference>
<dbReference type="PANTHER" id="PTHR43792">
    <property type="entry name" value="GNAT FAMILY, PUTATIVE (AFU_ORTHOLOGUE AFUA_3G00765)-RELATED-RELATED"/>
    <property type="match status" value="1"/>
</dbReference>
<accession>A0A1L3SPD7</accession>
<dbReference type="OrthoDB" id="9801669at2"/>
<comment type="similarity">
    <text evidence="3">Belongs to the acetyltransferase family. RimJ subfamily.</text>
</comment>
<dbReference type="STRING" id="1670800.BSQ44_07420"/>
<dbReference type="SUPFAM" id="SSF55729">
    <property type="entry name" value="Acyl-CoA N-acyltransferases (Nat)"/>
    <property type="match status" value="1"/>
</dbReference>
<gene>
    <name evidence="5" type="ORF">BSQ44_07420</name>
</gene>
<name>A0A1L3SPD7_9HYPH</name>
<reference evidence="6" key="1">
    <citation type="submission" date="2016-11" db="EMBL/GenBank/DDBJ databases">
        <title>Mesorhizobium oceanicum sp. nov., isolated from deep seawater in South China Sea.</title>
        <authorList>
            <person name="Fu G.-Y."/>
        </authorList>
    </citation>
    <scope>NUCLEOTIDE SEQUENCE [LARGE SCALE GENOMIC DNA]</scope>
    <source>
        <strain evidence="6">B7</strain>
    </source>
</reference>
<dbReference type="PROSITE" id="PS51186">
    <property type="entry name" value="GNAT"/>
    <property type="match status" value="1"/>
</dbReference>
<evidence type="ECO:0000259" key="4">
    <source>
        <dbReference type="PROSITE" id="PS51186"/>
    </source>
</evidence>
<evidence type="ECO:0000256" key="1">
    <source>
        <dbReference type="ARBA" id="ARBA00022679"/>
    </source>
</evidence>
<dbReference type="GO" id="GO:0008999">
    <property type="term" value="F:protein-N-terminal-alanine acetyltransferase activity"/>
    <property type="evidence" value="ECO:0007669"/>
    <property type="project" value="TreeGrafter"/>
</dbReference>
<feature type="domain" description="N-acetyltransferase" evidence="4">
    <location>
        <begin position="19"/>
        <end position="189"/>
    </location>
</feature>
<evidence type="ECO:0000256" key="3">
    <source>
        <dbReference type="ARBA" id="ARBA00038502"/>
    </source>
</evidence>
<dbReference type="PANTHER" id="PTHR43792:SF8">
    <property type="entry name" value="[RIBOSOMAL PROTEIN US5]-ALANINE N-ACETYLTRANSFERASE"/>
    <property type="match status" value="1"/>
</dbReference>